<dbReference type="SUPFAM" id="SSF50800">
    <property type="entry name" value="PK beta-barrel domain-like"/>
    <property type="match status" value="1"/>
</dbReference>
<dbReference type="Pfam" id="PF03476">
    <property type="entry name" value="MOSC_N"/>
    <property type="match status" value="1"/>
</dbReference>
<reference evidence="3" key="1">
    <citation type="journal article" date="2020" name="Stud. Mycol.">
        <title>101 Dothideomycetes genomes: A test case for predicting lifestyles and emergence of pathogens.</title>
        <authorList>
            <person name="Haridas S."/>
            <person name="Albert R."/>
            <person name="Binder M."/>
            <person name="Bloem J."/>
            <person name="LaButti K."/>
            <person name="Salamov A."/>
            <person name="Andreopoulos B."/>
            <person name="Baker S."/>
            <person name="Barry K."/>
            <person name="Bills G."/>
            <person name="Bluhm B."/>
            <person name="Cannon C."/>
            <person name="Castanera R."/>
            <person name="Culley D."/>
            <person name="Daum C."/>
            <person name="Ezra D."/>
            <person name="Gonzalez J."/>
            <person name="Henrissat B."/>
            <person name="Kuo A."/>
            <person name="Liang C."/>
            <person name="Lipzen A."/>
            <person name="Lutzoni F."/>
            <person name="Magnuson J."/>
            <person name="Mondo S."/>
            <person name="Nolan M."/>
            <person name="Ohm R."/>
            <person name="Pangilinan J."/>
            <person name="Park H.-J."/>
            <person name="Ramirez L."/>
            <person name="Alfaro M."/>
            <person name="Sun H."/>
            <person name="Tritt A."/>
            <person name="Yoshinaga Y."/>
            <person name="Zwiers L.-H."/>
            <person name="Turgeon B."/>
            <person name="Goodwin S."/>
            <person name="Spatafora J."/>
            <person name="Crous P."/>
            <person name="Grigoriev I."/>
        </authorList>
    </citation>
    <scope>NUCLEOTIDE SEQUENCE [LARGE SCALE GENOMIC DNA]</scope>
    <source>
        <strain evidence="3">CBS 304.66</strain>
    </source>
</reference>
<dbReference type="AlphaFoldDB" id="A0A9P4N3I2"/>
<dbReference type="Pfam" id="PF03473">
    <property type="entry name" value="MOSC"/>
    <property type="match status" value="1"/>
</dbReference>
<evidence type="ECO:0000313" key="3">
    <source>
        <dbReference type="Proteomes" id="UP000800093"/>
    </source>
</evidence>
<dbReference type="EMBL" id="ML986586">
    <property type="protein sequence ID" value="KAF2268485.1"/>
    <property type="molecule type" value="Genomic_DNA"/>
</dbReference>
<dbReference type="InterPro" id="IPR011037">
    <property type="entry name" value="Pyrv_Knase-like_insert_dom_sf"/>
</dbReference>
<evidence type="ECO:0000313" key="2">
    <source>
        <dbReference type="EMBL" id="KAF2268485.1"/>
    </source>
</evidence>
<dbReference type="Proteomes" id="UP000800093">
    <property type="component" value="Unassembled WGS sequence"/>
</dbReference>
<dbReference type="GO" id="GO:0030170">
    <property type="term" value="F:pyridoxal phosphate binding"/>
    <property type="evidence" value="ECO:0007669"/>
    <property type="project" value="InterPro"/>
</dbReference>
<dbReference type="PANTHER" id="PTHR14237">
    <property type="entry name" value="MOLYBDOPTERIN COFACTOR SULFURASE MOSC"/>
    <property type="match status" value="1"/>
</dbReference>
<dbReference type="GO" id="GO:0003824">
    <property type="term" value="F:catalytic activity"/>
    <property type="evidence" value="ECO:0007669"/>
    <property type="project" value="InterPro"/>
</dbReference>
<evidence type="ECO:0000259" key="1">
    <source>
        <dbReference type="PROSITE" id="PS51340"/>
    </source>
</evidence>
<accession>A0A9P4N3I2</accession>
<comment type="caution">
    <text evidence="2">The sequence shown here is derived from an EMBL/GenBank/DDBJ whole genome shotgun (WGS) entry which is preliminary data.</text>
</comment>
<organism evidence="2 3">
    <name type="scientific">Lojkania enalia</name>
    <dbReference type="NCBI Taxonomy" id="147567"/>
    <lineage>
        <taxon>Eukaryota</taxon>
        <taxon>Fungi</taxon>
        <taxon>Dikarya</taxon>
        <taxon>Ascomycota</taxon>
        <taxon>Pezizomycotina</taxon>
        <taxon>Dothideomycetes</taxon>
        <taxon>Pleosporomycetidae</taxon>
        <taxon>Pleosporales</taxon>
        <taxon>Pleosporales incertae sedis</taxon>
        <taxon>Lojkania</taxon>
    </lineage>
</organism>
<dbReference type="SUPFAM" id="SSF141673">
    <property type="entry name" value="MOSC N-terminal domain-like"/>
    <property type="match status" value="1"/>
</dbReference>
<dbReference type="InterPro" id="IPR005303">
    <property type="entry name" value="MOCOS_middle"/>
</dbReference>
<keyword evidence="3" id="KW-1185">Reference proteome</keyword>
<protein>
    <recommendedName>
        <fullName evidence="1">MOSC domain-containing protein</fullName>
    </recommendedName>
</protein>
<dbReference type="OrthoDB" id="17255at2759"/>
<dbReference type="PANTHER" id="PTHR14237:SF34">
    <property type="entry name" value="MOSC DOMAIN PROTEIN (AFU_ORTHOLOGUE AFUA_2G07820)"/>
    <property type="match status" value="1"/>
</dbReference>
<dbReference type="GO" id="GO:0030151">
    <property type="term" value="F:molybdenum ion binding"/>
    <property type="evidence" value="ECO:0007669"/>
    <property type="project" value="InterPro"/>
</dbReference>
<proteinExistence type="predicted"/>
<gene>
    <name evidence="2" type="ORF">CC78DRAFT_575962</name>
</gene>
<sequence>MKISEIYVYPIKSLRPAQLSEAVATKHGFANDRRFMLLKAMPEGYKNMAVCHFPEMTLFLTKIVFPEQDEGEKGSVVVEFRAPGHTESKMLKIPLQPDTTNLELFEVSIHRSTTQAFKMPAEYSLWFSECFGYDVILAYLGDNLRSVLFEDMKPAKGNSWLSTISNTILGSAGPEEARITFADCAPYLLASKTSLVDVSSRLPEGEEMDVTKFRPNIVIEGAEEAWEEDYWGKIEIDGAELTLAHNCIRCKSINIDYTTGLPGTGESGSVLKKLQKDRRVDKGAKWSAVFGRYSFWNSKNRDTTFRVGDEVTVTQRNPERTTWSWKGLG</sequence>
<name>A0A9P4N3I2_9PLEO</name>
<dbReference type="PROSITE" id="PS51340">
    <property type="entry name" value="MOSC"/>
    <property type="match status" value="1"/>
</dbReference>
<feature type="domain" description="MOSC" evidence="1">
    <location>
        <begin position="153"/>
        <end position="314"/>
    </location>
</feature>
<dbReference type="InterPro" id="IPR005302">
    <property type="entry name" value="MoCF_Sase_C"/>
</dbReference>